<keyword evidence="8 10" id="KW-0472">Membrane</keyword>
<dbReference type="GO" id="GO:1902600">
    <property type="term" value="P:proton transmembrane transport"/>
    <property type="evidence" value="ECO:0007669"/>
    <property type="project" value="TreeGrafter"/>
</dbReference>
<proteinExistence type="inferred from homology"/>
<evidence type="ECO:0000256" key="7">
    <source>
        <dbReference type="ARBA" id="ARBA00022989"/>
    </source>
</evidence>
<dbReference type="GO" id="GO:1990573">
    <property type="term" value="P:potassium ion import across plasma membrane"/>
    <property type="evidence" value="ECO:0007669"/>
    <property type="project" value="TreeGrafter"/>
</dbReference>
<protein>
    <submittedName>
        <fullName evidence="12">Ca2+-transporting ATPase</fullName>
    </submittedName>
</protein>
<dbReference type="PRINTS" id="PR00120">
    <property type="entry name" value="HATPASE"/>
</dbReference>
<dbReference type="Pfam" id="PF00122">
    <property type="entry name" value="E1-E2_ATPase"/>
    <property type="match status" value="1"/>
</dbReference>
<dbReference type="PRINTS" id="PR00119">
    <property type="entry name" value="CATATPASE"/>
</dbReference>
<dbReference type="InterPro" id="IPR001757">
    <property type="entry name" value="P_typ_ATPase"/>
</dbReference>
<dbReference type="Proteomes" id="UP000192923">
    <property type="component" value="Unassembled WGS sequence"/>
</dbReference>
<dbReference type="SUPFAM" id="SSF81660">
    <property type="entry name" value="Metal cation-transporting ATPase, ATP-binding domain N"/>
    <property type="match status" value="1"/>
</dbReference>
<feature type="domain" description="Cation-transporting P-type ATPase N-terminal" evidence="11">
    <location>
        <begin position="168"/>
        <end position="241"/>
    </location>
</feature>
<reference evidence="12 13" key="1">
    <citation type="submission" date="2016-12" db="EMBL/GenBank/DDBJ databases">
        <authorList>
            <person name="Song W.-J."/>
            <person name="Kurnit D.M."/>
        </authorList>
    </citation>
    <scope>NUCLEOTIDE SEQUENCE [LARGE SCALE GENOMIC DNA]</scope>
    <source>
        <strain evidence="12 13">175</strain>
    </source>
</reference>
<keyword evidence="3 10" id="KW-0812">Transmembrane</keyword>
<name>A0A1Y6CYX0_9GAMM</name>
<dbReference type="InterPro" id="IPR023214">
    <property type="entry name" value="HAD_sf"/>
</dbReference>
<dbReference type="PANTHER" id="PTHR43294">
    <property type="entry name" value="SODIUM/POTASSIUM-TRANSPORTING ATPASE SUBUNIT ALPHA"/>
    <property type="match status" value="1"/>
</dbReference>
<evidence type="ECO:0000256" key="6">
    <source>
        <dbReference type="ARBA" id="ARBA00022967"/>
    </source>
</evidence>
<dbReference type="InterPro" id="IPR044492">
    <property type="entry name" value="P_typ_ATPase_HD_dom"/>
</dbReference>
<dbReference type="InterPro" id="IPR036412">
    <property type="entry name" value="HAD-like_sf"/>
</dbReference>
<dbReference type="AlphaFoldDB" id="A0A1Y6CYX0"/>
<dbReference type="CDD" id="cd07539">
    <property type="entry name" value="P-type_ATPase"/>
    <property type="match status" value="1"/>
</dbReference>
<accession>A0A1Y6CYX0</accession>
<dbReference type="InterPro" id="IPR023299">
    <property type="entry name" value="ATPase_P-typ_cyto_dom_N"/>
</dbReference>
<dbReference type="Pfam" id="PF00689">
    <property type="entry name" value="Cation_ATPase_C"/>
    <property type="match status" value="1"/>
</dbReference>
<evidence type="ECO:0000313" key="12">
    <source>
        <dbReference type="EMBL" id="SMF93374.1"/>
    </source>
</evidence>
<dbReference type="GO" id="GO:0036376">
    <property type="term" value="P:sodium ion export across plasma membrane"/>
    <property type="evidence" value="ECO:0007669"/>
    <property type="project" value="TreeGrafter"/>
</dbReference>
<dbReference type="GO" id="GO:0006883">
    <property type="term" value="P:intracellular sodium ion homeostasis"/>
    <property type="evidence" value="ECO:0007669"/>
    <property type="project" value="TreeGrafter"/>
</dbReference>
<dbReference type="SMART" id="SM00831">
    <property type="entry name" value="Cation_ATPase_N"/>
    <property type="match status" value="1"/>
</dbReference>
<dbReference type="EMBL" id="FXAM01000001">
    <property type="protein sequence ID" value="SMF93374.1"/>
    <property type="molecule type" value="Genomic_DNA"/>
</dbReference>
<comment type="similarity">
    <text evidence="2">Belongs to the cation transport ATPase (P-type) (TC 3.A.3) family. Type IIA subfamily.</text>
</comment>
<keyword evidence="13" id="KW-1185">Reference proteome</keyword>
<dbReference type="InterPro" id="IPR004014">
    <property type="entry name" value="ATPase_P-typ_cation-transptr_N"/>
</dbReference>
<evidence type="ECO:0000256" key="4">
    <source>
        <dbReference type="ARBA" id="ARBA00022741"/>
    </source>
</evidence>
<dbReference type="InterPro" id="IPR059000">
    <property type="entry name" value="ATPase_P-type_domA"/>
</dbReference>
<dbReference type="SUPFAM" id="SSF56784">
    <property type="entry name" value="HAD-like"/>
    <property type="match status" value="1"/>
</dbReference>
<feature type="transmembrane region" description="Helical" evidence="10">
    <location>
        <begin position="226"/>
        <end position="254"/>
    </location>
</feature>
<comment type="subcellular location">
    <subcellularLocation>
        <location evidence="1">Membrane</location>
        <topology evidence="1">Multi-pass membrane protein</topology>
    </subcellularLocation>
</comment>
<dbReference type="GO" id="GO:0005524">
    <property type="term" value="F:ATP binding"/>
    <property type="evidence" value="ECO:0007669"/>
    <property type="project" value="UniProtKB-KW"/>
</dbReference>
<dbReference type="Gene3D" id="1.20.1110.10">
    <property type="entry name" value="Calcium-transporting ATPase, transmembrane domain"/>
    <property type="match status" value="1"/>
</dbReference>
<dbReference type="InterPro" id="IPR006068">
    <property type="entry name" value="ATPase_P-typ_cation-transptr_C"/>
</dbReference>
<dbReference type="Gene3D" id="3.40.50.1000">
    <property type="entry name" value="HAD superfamily/HAD-like"/>
    <property type="match status" value="1"/>
</dbReference>
<feature type="transmembrane region" description="Helical" evidence="10">
    <location>
        <begin position="410"/>
        <end position="430"/>
    </location>
</feature>
<keyword evidence="5" id="KW-0067">ATP-binding</keyword>
<evidence type="ECO:0000256" key="8">
    <source>
        <dbReference type="ARBA" id="ARBA00023136"/>
    </source>
</evidence>
<dbReference type="OrthoDB" id="9814270at2"/>
<dbReference type="GO" id="GO:0005391">
    <property type="term" value="F:P-type sodium:potassium-exchanging transporter activity"/>
    <property type="evidence" value="ECO:0007669"/>
    <property type="project" value="TreeGrafter"/>
</dbReference>
<evidence type="ECO:0000256" key="5">
    <source>
        <dbReference type="ARBA" id="ARBA00022840"/>
    </source>
</evidence>
<dbReference type="Gene3D" id="3.40.1110.10">
    <property type="entry name" value="Calcium-transporting ATPase, cytoplasmic domain N"/>
    <property type="match status" value="1"/>
</dbReference>
<dbReference type="GO" id="GO:0030007">
    <property type="term" value="P:intracellular potassium ion homeostasis"/>
    <property type="evidence" value="ECO:0007669"/>
    <property type="project" value="TreeGrafter"/>
</dbReference>
<evidence type="ECO:0000256" key="3">
    <source>
        <dbReference type="ARBA" id="ARBA00022692"/>
    </source>
</evidence>
<dbReference type="InterPro" id="IPR023298">
    <property type="entry name" value="ATPase_P-typ_TM_dom_sf"/>
</dbReference>
<dbReference type="PROSITE" id="PS00154">
    <property type="entry name" value="ATPASE_E1_E2"/>
    <property type="match status" value="1"/>
</dbReference>
<dbReference type="Gene3D" id="2.70.150.10">
    <property type="entry name" value="Calcium-transporting ATPase, cytoplasmic transduction domain A"/>
    <property type="match status" value="1"/>
</dbReference>
<dbReference type="SFLD" id="SFLDG00002">
    <property type="entry name" value="C1.7:_P-type_atpase_like"/>
    <property type="match status" value="1"/>
</dbReference>
<dbReference type="SUPFAM" id="SSF81653">
    <property type="entry name" value="Calcium ATPase, transduction domain A"/>
    <property type="match status" value="1"/>
</dbReference>
<dbReference type="Pfam" id="PF00690">
    <property type="entry name" value="Cation_ATPase_N"/>
    <property type="match status" value="1"/>
</dbReference>
<dbReference type="InterPro" id="IPR050510">
    <property type="entry name" value="Cation_transp_ATPase_P-type"/>
</dbReference>
<evidence type="ECO:0000256" key="2">
    <source>
        <dbReference type="ARBA" id="ARBA00005675"/>
    </source>
</evidence>
<dbReference type="Pfam" id="PF13246">
    <property type="entry name" value="Cation_ATPase"/>
    <property type="match status" value="1"/>
</dbReference>
<dbReference type="GO" id="GO:0005886">
    <property type="term" value="C:plasma membrane"/>
    <property type="evidence" value="ECO:0007669"/>
    <property type="project" value="TreeGrafter"/>
</dbReference>
<dbReference type="NCBIfam" id="TIGR01494">
    <property type="entry name" value="ATPase_P-type"/>
    <property type="match status" value="2"/>
</dbReference>
<evidence type="ECO:0000256" key="9">
    <source>
        <dbReference type="SAM" id="MobiDB-lite"/>
    </source>
</evidence>
<dbReference type="PANTHER" id="PTHR43294:SF20">
    <property type="entry name" value="P-TYPE ATPASE"/>
    <property type="match status" value="1"/>
</dbReference>
<dbReference type="SFLD" id="SFLDS00003">
    <property type="entry name" value="Haloacid_Dehalogenase"/>
    <property type="match status" value="1"/>
</dbReference>
<dbReference type="GO" id="GO:0016887">
    <property type="term" value="F:ATP hydrolysis activity"/>
    <property type="evidence" value="ECO:0007669"/>
    <property type="project" value="InterPro"/>
</dbReference>
<evidence type="ECO:0000256" key="1">
    <source>
        <dbReference type="ARBA" id="ARBA00004141"/>
    </source>
</evidence>
<dbReference type="SUPFAM" id="SSF81665">
    <property type="entry name" value="Calcium ATPase, transmembrane domain M"/>
    <property type="match status" value="1"/>
</dbReference>
<gene>
    <name evidence="12" type="ORF">SAMN02949497_0654</name>
</gene>
<dbReference type="RefSeq" id="WP_085209899.1">
    <property type="nucleotide sequence ID" value="NZ_FXAM01000001.1"/>
</dbReference>
<keyword evidence="7 10" id="KW-1133">Transmembrane helix</keyword>
<sequence>MNDSLNPSRVPAQATAPVDAVLVTLVHYGAHGRMRVKVKGLYRSEAMRHALEGLVATHAIFVAIQANPVTGSAVVHFQPGLALAGLVEELEACVREHWRGGAIRPAASAQAERAAPAEPAARTQRPAAGQRPGFSLRLPRLRRGPAQPSQAQRPVVDWAKTQAPPCQTWHAAEGGVVLDALETHREGLQDTHALVRLDRYGPNVLSEQKPRSAWSMISGQLLNPPVALLGLSAAVSVATGGVADALVILGVVLINAAIGYSTESAAEKIIGSLGTMTPTHAKVVRGGQRREIVVEEVVPGDILVLEPGTYIPADARLLSSNRLTVDESALTGESLPVGKHHGLVVAEDTPLADRKNMVHRGTVVTGGSGLAVAVSTGRHTEIGVIQSLVGEVKTPDTPLQRQLDQMGTQLAVLSGAICAGMFGLGLVRGFGVLQMLKSSISLAVAAVPEGLPAVATTTLALGIRQMREKKVLVRQLPAVEGLGSIQTLCLDKTGTLTENRMRAVGVELFEHSVTFGTDGFLANDEPIAPLERADLKRLLDMVTLCSEVKFIDRGDSLGLDGSPTESALIEIALAAGADVRAIREAYPLVKTLHRAEDRPYMVTVHTDAGAGHLIAVKGSPADVLELCSHRCLPDGTSIELDDEQRSTILHCNERLAGQALRVLGVAYGHSVDTSTAAVTQNLIWLGLGSMEDTIRPGMAELMAQFHSAGIDTVMITGDQSTTAFSVGKRLGLSGDKPLEIVDSASLEKLEPELLSGIVNDTTVFARVSPAHKLRIVQSLQKAGRVVAMTGDGINDGPALKAADVGVALGERGTEVARSVADVVLEDDNLHTMITAVEQGRTIYANIRKSLRFLLSSNLGEIEMMLIGTAIGAGEVLNPIQLLWINLVTDILPGLALALEPPEQDVLKQPPRDPAEPIIRKDDALRLVRESLALTGGAMSVYAYSLMRYGGLTANAGTNAFMTVTLAQLLHAISCRSEKTGVFHPGERPKNRYLTYAVGGSILLQIAAAYIPPLRALLRLAPIGPVDWLAIGAGATLPFVVNEGIKRLQHPPEPASDFGK</sequence>
<feature type="region of interest" description="Disordered" evidence="9">
    <location>
        <begin position="105"/>
        <end position="156"/>
    </location>
</feature>
<dbReference type="STRING" id="1760988.SAMN02949497_0654"/>
<dbReference type="SFLD" id="SFLDF00027">
    <property type="entry name" value="p-type_atpase"/>
    <property type="match status" value="1"/>
</dbReference>
<organism evidence="12 13">
    <name type="scientific">Methylomagnum ishizawai</name>
    <dbReference type="NCBI Taxonomy" id="1760988"/>
    <lineage>
        <taxon>Bacteria</taxon>
        <taxon>Pseudomonadati</taxon>
        <taxon>Pseudomonadota</taxon>
        <taxon>Gammaproteobacteria</taxon>
        <taxon>Methylococcales</taxon>
        <taxon>Methylococcaceae</taxon>
        <taxon>Methylomagnum</taxon>
    </lineage>
</organism>
<keyword evidence="6" id="KW-1278">Translocase</keyword>
<feature type="compositionally biased region" description="Low complexity" evidence="9">
    <location>
        <begin position="105"/>
        <end position="128"/>
    </location>
</feature>
<keyword evidence="4" id="KW-0547">Nucleotide-binding</keyword>
<dbReference type="InterPro" id="IPR008250">
    <property type="entry name" value="ATPase_P-typ_transduc_dom_A_sf"/>
</dbReference>
<dbReference type="InterPro" id="IPR018303">
    <property type="entry name" value="ATPase_P-typ_P_site"/>
</dbReference>
<evidence type="ECO:0000259" key="11">
    <source>
        <dbReference type="SMART" id="SM00831"/>
    </source>
</evidence>
<evidence type="ECO:0000313" key="13">
    <source>
        <dbReference type="Proteomes" id="UP000192923"/>
    </source>
</evidence>
<evidence type="ECO:0000256" key="10">
    <source>
        <dbReference type="SAM" id="Phobius"/>
    </source>
</evidence>